<protein>
    <recommendedName>
        <fullName evidence="11">Sulfate transporter CysZ</fullName>
    </recommendedName>
</protein>
<organism evidence="12 13">
    <name type="scientific">Thiohalocapsa halophila</name>
    <dbReference type="NCBI Taxonomy" id="69359"/>
    <lineage>
        <taxon>Bacteria</taxon>
        <taxon>Pseudomonadati</taxon>
        <taxon>Pseudomonadota</taxon>
        <taxon>Gammaproteobacteria</taxon>
        <taxon>Chromatiales</taxon>
        <taxon>Chromatiaceae</taxon>
        <taxon>Thiohalocapsa</taxon>
    </lineage>
</organism>
<proteinExistence type="inferred from homology"/>
<comment type="subcellular location">
    <subcellularLocation>
        <location evidence="11">Cell inner membrane</location>
        <topology evidence="11">Multi-pass membrane protein</topology>
    </subcellularLocation>
    <subcellularLocation>
        <location evidence="1">Membrane</location>
        <topology evidence="1">Multi-pass membrane protein</topology>
    </subcellularLocation>
</comment>
<keyword evidence="5 11" id="KW-0028">Amino-acid biosynthesis</keyword>
<keyword evidence="9 11" id="KW-0472">Membrane</keyword>
<keyword evidence="10 11" id="KW-0198">Cysteine biosynthesis</keyword>
<gene>
    <name evidence="11" type="primary">cysZ</name>
    <name evidence="12" type="ORF">CKO31_09465</name>
</gene>
<dbReference type="InterPro" id="IPR022985">
    <property type="entry name" value="Sulfate_CysZ"/>
</dbReference>
<evidence type="ECO:0000256" key="2">
    <source>
        <dbReference type="ARBA" id="ARBA00022448"/>
    </source>
</evidence>
<keyword evidence="3 11" id="KW-1003">Cell membrane</keyword>
<evidence type="ECO:0000313" key="12">
    <source>
        <dbReference type="EMBL" id="MBK1630964.1"/>
    </source>
</evidence>
<evidence type="ECO:0000256" key="3">
    <source>
        <dbReference type="ARBA" id="ARBA00022475"/>
    </source>
</evidence>
<feature type="transmembrane region" description="Helical" evidence="11">
    <location>
        <begin position="201"/>
        <end position="228"/>
    </location>
</feature>
<dbReference type="PANTHER" id="PTHR37468">
    <property type="entry name" value="SULFATE TRANSPORTER CYSZ"/>
    <property type="match status" value="1"/>
</dbReference>
<evidence type="ECO:0000256" key="7">
    <source>
        <dbReference type="ARBA" id="ARBA00022989"/>
    </source>
</evidence>
<sequence>MPSNPASGALYMLRGIRLLMRPGLKRYVLIPLLVNIAVFGGGIWLGAAGFEHLMSQMQANIPNWLAWVEWLLWPLFLVAVLVIVFYSFTLVANLLAAPFNGLLAEKAERLITGQPVGDDMGWAKLLRELPATLGDEVRKLLYAVLWSLPFLILAFVVPVIGPLLWFLFTAWMLTLEYADFPMGNHGLKFRQMRATLRRRRLLSFGFGATTAALTAIPVVNFIVMPAAVAGATLMWVRDLHKVAADT</sequence>
<dbReference type="EMBL" id="NRRV01000019">
    <property type="protein sequence ID" value="MBK1630964.1"/>
    <property type="molecule type" value="Genomic_DNA"/>
</dbReference>
<feature type="transmembrane region" description="Helical" evidence="11">
    <location>
        <begin position="27"/>
        <end position="50"/>
    </location>
</feature>
<keyword evidence="13" id="KW-1185">Reference proteome</keyword>
<evidence type="ECO:0000256" key="1">
    <source>
        <dbReference type="ARBA" id="ARBA00004141"/>
    </source>
</evidence>
<feature type="transmembrane region" description="Helical" evidence="11">
    <location>
        <begin position="140"/>
        <end position="157"/>
    </location>
</feature>
<dbReference type="HAMAP" id="MF_00468">
    <property type="entry name" value="CysZ"/>
    <property type="match status" value="1"/>
</dbReference>
<name>A0ABS1CGC9_9GAMM</name>
<dbReference type="Pfam" id="PF07264">
    <property type="entry name" value="EI24"/>
    <property type="match status" value="1"/>
</dbReference>
<keyword evidence="8 11" id="KW-0764">Sulfate transport</keyword>
<accession>A0ABS1CGC9</accession>
<keyword evidence="4 11" id="KW-0997">Cell inner membrane</keyword>
<feature type="transmembrane region" description="Helical" evidence="11">
    <location>
        <begin position="70"/>
        <end position="96"/>
    </location>
</feature>
<dbReference type="NCBIfam" id="NF003433">
    <property type="entry name" value="PRK04949.1"/>
    <property type="match status" value="1"/>
</dbReference>
<keyword evidence="6 11" id="KW-0812">Transmembrane</keyword>
<evidence type="ECO:0000256" key="8">
    <source>
        <dbReference type="ARBA" id="ARBA00023032"/>
    </source>
</evidence>
<dbReference type="RefSeq" id="WP_200236405.1">
    <property type="nucleotide sequence ID" value="NZ_NRRV01000019.1"/>
</dbReference>
<evidence type="ECO:0000256" key="11">
    <source>
        <dbReference type="HAMAP-Rule" id="MF_00468"/>
    </source>
</evidence>
<comment type="similarity">
    <text evidence="11">Belongs to the CysZ family.</text>
</comment>
<evidence type="ECO:0000313" key="13">
    <source>
        <dbReference type="Proteomes" id="UP000748752"/>
    </source>
</evidence>
<evidence type="ECO:0000256" key="10">
    <source>
        <dbReference type="ARBA" id="ARBA00023192"/>
    </source>
</evidence>
<evidence type="ECO:0000256" key="4">
    <source>
        <dbReference type="ARBA" id="ARBA00022519"/>
    </source>
</evidence>
<evidence type="ECO:0000256" key="6">
    <source>
        <dbReference type="ARBA" id="ARBA00022692"/>
    </source>
</evidence>
<dbReference type="PANTHER" id="PTHR37468:SF1">
    <property type="entry name" value="SULFATE TRANSPORTER CYSZ"/>
    <property type="match status" value="1"/>
</dbReference>
<evidence type="ECO:0000256" key="5">
    <source>
        <dbReference type="ARBA" id="ARBA00022605"/>
    </source>
</evidence>
<keyword evidence="2 11" id="KW-0813">Transport</keyword>
<keyword evidence="7 11" id="KW-1133">Transmembrane helix</keyword>
<reference evidence="12 13" key="1">
    <citation type="journal article" date="2020" name="Microorganisms">
        <title>Osmotic Adaptation and Compatible Solute Biosynthesis of Phototrophic Bacteria as Revealed from Genome Analyses.</title>
        <authorList>
            <person name="Imhoff J.F."/>
            <person name="Rahn T."/>
            <person name="Kunzel S."/>
            <person name="Keller A."/>
            <person name="Neulinger S.C."/>
        </authorList>
    </citation>
    <scope>NUCLEOTIDE SEQUENCE [LARGE SCALE GENOMIC DNA]</scope>
    <source>
        <strain evidence="12 13">DSM 6210</strain>
    </source>
</reference>
<comment type="function">
    <text evidence="11">High affinity, high specificity proton-dependent sulfate transporter, which mediates sulfate uptake. Provides the sulfur source for the cysteine synthesis pathway.</text>
</comment>
<evidence type="ECO:0000256" key="9">
    <source>
        <dbReference type="ARBA" id="ARBA00023136"/>
    </source>
</evidence>
<dbReference type="InterPro" id="IPR050480">
    <property type="entry name" value="CysZ-like"/>
</dbReference>
<dbReference type="Proteomes" id="UP000748752">
    <property type="component" value="Unassembled WGS sequence"/>
</dbReference>
<comment type="caution">
    <text evidence="12">The sequence shown here is derived from an EMBL/GenBank/DDBJ whole genome shotgun (WGS) entry which is preliminary data.</text>
</comment>
<dbReference type="InterPro" id="IPR059112">
    <property type="entry name" value="CysZ/EI24"/>
</dbReference>